<comment type="caution">
    <text evidence="2">The sequence shown here is derived from an EMBL/GenBank/DDBJ whole genome shotgun (WGS) entry which is preliminary data.</text>
</comment>
<organism evidence="2 3">
    <name type="scientific">Pholiota conissans</name>
    <dbReference type="NCBI Taxonomy" id="109636"/>
    <lineage>
        <taxon>Eukaryota</taxon>
        <taxon>Fungi</taxon>
        <taxon>Dikarya</taxon>
        <taxon>Basidiomycota</taxon>
        <taxon>Agaricomycotina</taxon>
        <taxon>Agaricomycetes</taxon>
        <taxon>Agaricomycetidae</taxon>
        <taxon>Agaricales</taxon>
        <taxon>Agaricineae</taxon>
        <taxon>Strophariaceae</taxon>
        <taxon>Pholiota</taxon>
    </lineage>
</organism>
<dbReference type="Proteomes" id="UP000807469">
    <property type="component" value="Unassembled WGS sequence"/>
</dbReference>
<accession>A0A9P5YKM0</accession>
<proteinExistence type="predicted"/>
<dbReference type="OrthoDB" id="9981847at2759"/>
<dbReference type="AlphaFoldDB" id="A0A9P5YKM0"/>
<evidence type="ECO:0000313" key="3">
    <source>
        <dbReference type="Proteomes" id="UP000807469"/>
    </source>
</evidence>
<dbReference type="EMBL" id="MU155835">
    <property type="protein sequence ID" value="KAF9470832.1"/>
    <property type="molecule type" value="Genomic_DNA"/>
</dbReference>
<sequence>MTYDGTLIDPVNGIHNVEGLHTFSAASKESLHIMVLAHVIQGDARAARWILAAHGGGSDVEEARGLAINILKQKWNTYSAFNQTYPGFGGFLPWFAHAGETPTDDFEQA</sequence>
<reference evidence="2" key="1">
    <citation type="submission" date="2020-11" db="EMBL/GenBank/DDBJ databases">
        <authorList>
            <consortium name="DOE Joint Genome Institute"/>
            <person name="Ahrendt S."/>
            <person name="Riley R."/>
            <person name="Andreopoulos W."/>
            <person name="Labutti K."/>
            <person name="Pangilinan J."/>
            <person name="Ruiz-Duenas F.J."/>
            <person name="Barrasa J.M."/>
            <person name="Sanchez-Garcia M."/>
            <person name="Camarero S."/>
            <person name="Miyauchi S."/>
            <person name="Serrano A."/>
            <person name="Linde D."/>
            <person name="Babiker R."/>
            <person name="Drula E."/>
            <person name="Ayuso-Fernandez I."/>
            <person name="Pacheco R."/>
            <person name="Padilla G."/>
            <person name="Ferreira P."/>
            <person name="Barriuso J."/>
            <person name="Kellner H."/>
            <person name="Castanera R."/>
            <person name="Alfaro M."/>
            <person name="Ramirez L."/>
            <person name="Pisabarro A.G."/>
            <person name="Kuo A."/>
            <person name="Tritt A."/>
            <person name="Lipzen A."/>
            <person name="He G."/>
            <person name="Yan M."/>
            <person name="Ng V."/>
            <person name="Cullen D."/>
            <person name="Martin F."/>
            <person name="Rosso M.-N."/>
            <person name="Henrissat B."/>
            <person name="Hibbett D."/>
            <person name="Martinez A.T."/>
            <person name="Grigoriev I.V."/>
        </authorList>
    </citation>
    <scope>NUCLEOTIDE SEQUENCE</scope>
    <source>
        <strain evidence="2">CIRM-BRFM 674</strain>
    </source>
</reference>
<name>A0A9P5YKM0_9AGAR</name>
<evidence type="ECO:0000259" key="1">
    <source>
        <dbReference type="Pfam" id="PF26157"/>
    </source>
</evidence>
<keyword evidence="3" id="KW-1185">Reference proteome</keyword>
<feature type="domain" description="Endo-beta-1,2-glucanase SGL" evidence="1">
    <location>
        <begin position="1"/>
        <end position="107"/>
    </location>
</feature>
<dbReference type="InterPro" id="IPR058773">
    <property type="entry name" value="SGL_GH162"/>
</dbReference>
<evidence type="ECO:0000313" key="2">
    <source>
        <dbReference type="EMBL" id="KAF9470832.1"/>
    </source>
</evidence>
<protein>
    <recommendedName>
        <fullName evidence="1">Endo-beta-1,2-glucanase SGL domain-containing protein</fullName>
    </recommendedName>
</protein>
<dbReference type="Pfam" id="PF26157">
    <property type="entry name" value="SGL_GH162"/>
    <property type="match status" value="1"/>
</dbReference>
<gene>
    <name evidence="2" type="ORF">BDN70DRAFT_939397</name>
</gene>